<gene>
    <name evidence="1" type="ORF">RHO25_009839</name>
</gene>
<keyword evidence="2" id="KW-1185">Reference proteome</keyword>
<proteinExistence type="predicted"/>
<reference evidence="1 2" key="1">
    <citation type="submission" date="2023-09" db="EMBL/GenBank/DDBJ databases">
        <title>Complete-Gapless Cercospora beticola genome.</title>
        <authorList>
            <person name="Wyatt N.A."/>
            <person name="Spanner R.E."/>
            <person name="Bolton M.D."/>
        </authorList>
    </citation>
    <scope>NUCLEOTIDE SEQUENCE [LARGE SCALE GENOMIC DNA]</scope>
    <source>
        <strain evidence="1">Cb09-40</strain>
    </source>
</reference>
<dbReference type="SUPFAM" id="SSF52047">
    <property type="entry name" value="RNI-like"/>
    <property type="match status" value="1"/>
</dbReference>
<dbReference type="Gene3D" id="3.80.10.10">
    <property type="entry name" value="Ribonuclease Inhibitor"/>
    <property type="match status" value="1"/>
</dbReference>
<evidence type="ECO:0000313" key="1">
    <source>
        <dbReference type="EMBL" id="WPB05189.1"/>
    </source>
</evidence>
<dbReference type="InterPro" id="IPR032675">
    <property type="entry name" value="LRR_dom_sf"/>
</dbReference>
<dbReference type="RefSeq" id="XP_065459292.1">
    <property type="nucleotide sequence ID" value="XM_065603220.1"/>
</dbReference>
<evidence type="ECO:0000313" key="2">
    <source>
        <dbReference type="Proteomes" id="UP001302367"/>
    </source>
</evidence>
<dbReference type="GeneID" id="90644596"/>
<dbReference type="Proteomes" id="UP001302367">
    <property type="component" value="Chromosome 6"/>
</dbReference>
<dbReference type="EMBL" id="CP134189">
    <property type="protein sequence ID" value="WPB05189.1"/>
    <property type="molecule type" value="Genomic_DNA"/>
</dbReference>
<name>A0ABZ0P050_CERBT</name>
<organism evidence="1 2">
    <name type="scientific">Cercospora beticola</name>
    <name type="common">Sugarbeet leaf spot fungus</name>
    <dbReference type="NCBI Taxonomy" id="122368"/>
    <lineage>
        <taxon>Eukaryota</taxon>
        <taxon>Fungi</taxon>
        <taxon>Dikarya</taxon>
        <taxon>Ascomycota</taxon>
        <taxon>Pezizomycotina</taxon>
        <taxon>Dothideomycetes</taxon>
        <taxon>Dothideomycetidae</taxon>
        <taxon>Mycosphaerellales</taxon>
        <taxon>Mycosphaerellaceae</taxon>
        <taxon>Cercospora</taxon>
    </lineage>
</organism>
<sequence length="446" mass="50314">MAELTAKGRIGCFVEKLTLVGVVYNTALLEHQLAKTTRTSAKRIDLARRIPYMPEQPCSEAELAHAAEELQLLRAKRADFASFHGAGDAVKLLTRILLNLAARPQQPGLKRISTDVIVYREDSKILEDMSRRPGWRSVWQKAAETFHTLILALDTVSLRVQELKIFCNDFSGNCSLQCVELSRCNWQTNGIAFTLANLEVLSISVSDRILNETKYDVSSTGDLIKRLAAAPSTTKLLPNLGILKTQATNEANFSGLGALLNVCKSLKQLDLKRCEIRRSRRELDNYEILSFLQHLTQAVHLPTLRVLALRNLEASEPDLLSFLKRHAIKHLTLQKLGLAPGSQWNAIFDYLTSKDAGLETLHLEDISQNRFHVQFCTGRGHFADNHTTGILWGQHVHKQQHGNMKPIVWRVLQRRSEPLEPFVLNHRERQLNMFGPPSSQLNYGIP</sequence>
<protein>
    <submittedName>
        <fullName evidence="1">Uncharacterized protein</fullName>
    </submittedName>
</protein>
<accession>A0ABZ0P050</accession>